<protein>
    <submittedName>
        <fullName evidence="3">Serotype-specific antigen 1</fullName>
        <ecNumber evidence="3">3.4.21.-</ecNumber>
    </submittedName>
</protein>
<dbReference type="PROSITE" id="PS51257">
    <property type="entry name" value="PROKAR_LIPOPROTEIN"/>
    <property type="match status" value="1"/>
</dbReference>
<evidence type="ECO:0000313" key="4">
    <source>
        <dbReference type="Proteomes" id="UP000255328"/>
    </source>
</evidence>
<dbReference type="OrthoDB" id="5360469at2"/>
<dbReference type="InterPro" id="IPR000209">
    <property type="entry name" value="Peptidase_S8/S53_dom"/>
</dbReference>
<dbReference type="Gene3D" id="3.40.50.200">
    <property type="entry name" value="Peptidase S8/S53 domain"/>
    <property type="match status" value="1"/>
</dbReference>
<dbReference type="SUPFAM" id="SSF103515">
    <property type="entry name" value="Autotransporter"/>
    <property type="match status" value="1"/>
</dbReference>
<proteinExistence type="predicted"/>
<dbReference type="PROSITE" id="PS51208">
    <property type="entry name" value="AUTOTRANSPORTER"/>
    <property type="match status" value="1"/>
</dbReference>
<reference evidence="3 4" key="1">
    <citation type="submission" date="2018-06" db="EMBL/GenBank/DDBJ databases">
        <authorList>
            <consortium name="Pathogen Informatics"/>
            <person name="Doyle S."/>
        </authorList>
    </citation>
    <scope>NUCLEOTIDE SEQUENCE [LARGE SCALE GENOMIC DNA]</scope>
    <source>
        <strain evidence="3 4">NCTC10723</strain>
    </source>
</reference>
<dbReference type="EMBL" id="UGGU01000003">
    <property type="protein sequence ID" value="STO31368.1"/>
    <property type="molecule type" value="Genomic_DNA"/>
</dbReference>
<dbReference type="PANTHER" id="PTHR35037">
    <property type="entry name" value="C-TERMINAL REGION OF AIDA-LIKE PROTEIN"/>
    <property type="match status" value="1"/>
</dbReference>
<dbReference type="EC" id="3.4.21.-" evidence="3"/>
<keyword evidence="1" id="KW-0732">Signal</keyword>
<keyword evidence="3" id="KW-0378">Hydrolase</keyword>
<evidence type="ECO:0000313" key="3">
    <source>
        <dbReference type="EMBL" id="STO31368.1"/>
    </source>
</evidence>
<name>A0A377GWM9_9FUSO</name>
<dbReference type="InterPro" id="IPR013425">
    <property type="entry name" value="Autotrns_rpt"/>
</dbReference>
<accession>A0A377GWM9</accession>
<feature type="domain" description="Autotransporter" evidence="2">
    <location>
        <begin position="741"/>
        <end position="1011"/>
    </location>
</feature>
<dbReference type="InterPro" id="IPR036852">
    <property type="entry name" value="Peptidase_S8/S53_dom_sf"/>
</dbReference>
<dbReference type="SMART" id="SM00869">
    <property type="entry name" value="Autotransporter"/>
    <property type="match status" value="1"/>
</dbReference>
<dbReference type="InterPro" id="IPR036709">
    <property type="entry name" value="Autotransporte_beta_dom_sf"/>
</dbReference>
<dbReference type="GO" id="GO:0006508">
    <property type="term" value="P:proteolysis"/>
    <property type="evidence" value="ECO:0007669"/>
    <property type="project" value="InterPro"/>
</dbReference>
<dbReference type="NCBIfam" id="TIGR02601">
    <property type="entry name" value="autotrns_rpt"/>
    <property type="match status" value="1"/>
</dbReference>
<dbReference type="InterPro" id="IPR051551">
    <property type="entry name" value="Autotransporter_adhesion"/>
</dbReference>
<sequence>MIKSLILEVILKVNKKYIKNPLFQIFLVILMTSCGGGGGVSGNVRGDTEPIKTSFSGSKNFKADLSNENSSSNINNGERIENIKNINKNDKILKISKLPENLVYDDIVVPQEDLSGQDLVVGILDSNFIQNKEKLKEKYGKIEVLENLKSTYTTHGEEVLDIFLQGITPKVIASSLGEKKDGQNIIKFSLSDYEKIMAEMEKNDTDRKKRLKVFNQSWGASLNANEEKYTFNNSSDRKYKIISSFSEVSLGDIRDIIKSGEKSLEFYEKSINEKNALFVWANGNYDANNQTILNGQLQSAAPLIRSTLEKGWISVVGIDGTNNNNDYPKHLAYSGAVSKWSIAASAEGNIKGRIGSSFAAPRVSNAAVKVGSKFDWMTNNDVRITLFTTTNKVGEGDSLDENIRYLYSTPSNRYGWGVLNIERALKGPGAFWYDLVKLDSKNWDSQEKKYYFTANIPSGTTSYFENNIYGDIGLKKSGEGTLVLTGNNEYTGKSKVENGSLEIYKRHRDGIDVEENGKLVLHNNSVVGYYQYDYGDFSKEYKTLSNKGKVELKGKEAYVGNFENKGGKLYINDGSHLNVLGKANIDSIEVNIYSKEYPLPKGEEKEILVAKNIEGEVKSIGINGMRKVDIDKEDNRLVATISRENVVNYLGDAKENSIDTAKKIEATLEELDEKSISGKLSENDKELGKTIVSMSVDEVKKTTEIVSGEIYASAQALTFIQSQNINRGISNHLSTLKDFYNSDYEWQGWASFQGSDGKLKDDGFASAKTKINGGQFGIDKRIGNSQAGVAISFSNGSANFEKYAGRYKSDSIGLSLYGKKYLDNNFYALGRIGITSFDTTVERSLLTREGKIEAGKINHDDVMLSSYIEFGKHYKYLTPFVGYSMDYLKRGEFSENGASWGIVANNKEYLKQNLNFGLQGEVNVSSYTFTGHLTHQLNIGNRDLSFQGRFTDGKNIHRFKGIEQIQNTTWLGVGVGKKLSNKFELSFNIDLRLDDYKKADTIFMTQLQYRF</sequence>
<dbReference type="Pfam" id="PF03797">
    <property type="entry name" value="Autotransporter"/>
    <property type="match status" value="1"/>
</dbReference>
<keyword evidence="4" id="KW-1185">Reference proteome</keyword>
<evidence type="ECO:0000259" key="2">
    <source>
        <dbReference type="PROSITE" id="PS51208"/>
    </source>
</evidence>
<dbReference type="Pfam" id="PF00082">
    <property type="entry name" value="Peptidase_S8"/>
    <property type="match status" value="1"/>
</dbReference>
<organism evidence="3 4">
    <name type="scientific">Fusobacterium necrogenes</name>
    <dbReference type="NCBI Taxonomy" id="858"/>
    <lineage>
        <taxon>Bacteria</taxon>
        <taxon>Fusobacteriati</taxon>
        <taxon>Fusobacteriota</taxon>
        <taxon>Fusobacteriia</taxon>
        <taxon>Fusobacteriales</taxon>
        <taxon>Fusobacteriaceae</taxon>
        <taxon>Fusobacterium</taxon>
    </lineage>
</organism>
<dbReference type="SUPFAM" id="SSF52743">
    <property type="entry name" value="Subtilisin-like"/>
    <property type="match status" value="1"/>
</dbReference>
<dbReference type="InterPro" id="IPR005546">
    <property type="entry name" value="Autotransporte_beta"/>
</dbReference>
<dbReference type="AlphaFoldDB" id="A0A377GWM9"/>
<dbReference type="PANTHER" id="PTHR35037:SF3">
    <property type="entry name" value="C-TERMINAL REGION OF AIDA-LIKE PROTEIN"/>
    <property type="match status" value="1"/>
</dbReference>
<dbReference type="Gene3D" id="2.40.128.130">
    <property type="entry name" value="Autotransporter beta-domain"/>
    <property type="match status" value="1"/>
</dbReference>
<dbReference type="GO" id="GO:0004252">
    <property type="term" value="F:serine-type endopeptidase activity"/>
    <property type="evidence" value="ECO:0007669"/>
    <property type="project" value="InterPro"/>
</dbReference>
<dbReference type="Pfam" id="PF12951">
    <property type="entry name" value="PATR"/>
    <property type="match status" value="1"/>
</dbReference>
<gene>
    <name evidence="3" type="primary">ssa1</name>
    <name evidence="3" type="ORF">NCTC10723_00816</name>
</gene>
<dbReference type="Proteomes" id="UP000255328">
    <property type="component" value="Unassembled WGS sequence"/>
</dbReference>
<evidence type="ECO:0000256" key="1">
    <source>
        <dbReference type="ARBA" id="ARBA00022729"/>
    </source>
</evidence>